<dbReference type="Proteomes" id="UP000594638">
    <property type="component" value="Unassembled WGS sequence"/>
</dbReference>
<dbReference type="InterPro" id="IPR000164">
    <property type="entry name" value="Histone_H3/CENP-A"/>
</dbReference>
<evidence type="ECO:0000256" key="2">
    <source>
        <dbReference type="ARBA" id="ARBA00022990"/>
    </source>
</evidence>
<dbReference type="InterPro" id="IPR007125">
    <property type="entry name" value="H2A/H2B/H3"/>
</dbReference>
<feature type="region of interest" description="Disordered" evidence="3">
    <location>
        <begin position="1"/>
        <end position="60"/>
    </location>
</feature>
<evidence type="ECO:0000256" key="3">
    <source>
        <dbReference type="SAM" id="MobiDB-lite"/>
    </source>
</evidence>
<gene>
    <name evidence="5" type="ORF">OLEA9_A120467</name>
</gene>
<organism evidence="5 6">
    <name type="scientific">Olea europaea subsp. europaea</name>
    <dbReference type="NCBI Taxonomy" id="158383"/>
    <lineage>
        <taxon>Eukaryota</taxon>
        <taxon>Viridiplantae</taxon>
        <taxon>Streptophyta</taxon>
        <taxon>Embryophyta</taxon>
        <taxon>Tracheophyta</taxon>
        <taxon>Spermatophyta</taxon>
        <taxon>Magnoliopsida</taxon>
        <taxon>eudicotyledons</taxon>
        <taxon>Gunneridae</taxon>
        <taxon>Pentapetalae</taxon>
        <taxon>asterids</taxon>
        <taxon>lamiids</taxon>
        <taxon>Lamiales</taxon>
        <taxon>Oleaceae</taxon>
        <taxon>Oleeae</taxon>
        <taxon>Olea</taxon>
    </lineage>
</organism>
<reference evidence="5 6" key="1">
    <citation type="submission" date="2019-12" db="EMBL/GenBank/DDBJ databases">
        <authorList>
            <person name="Alioto T."/>
            <person name="Alioto T."/>
            <person name="Gomez Garrido J."/>
        </authorList>
    </citation>
    <scope>NUCLEOTIDE SEQUENCE [LARGE SCALE GENOMIC DNA]</scope>
</reference>
<dbReference type="AlphaFoldDB" id="A0A8S0SL12"/>
<evidence type="ECO:0000313" key="6">
    <source>
        <dbReference type="Proteomes" id="UP000594638"/>
    </source>
</evidence>
<evidence type="ECO:0000259" key="4">
    <source>
        <dbReference type="Pfam" id="PF00125"/>
    </source>
</evidence>
<dbReference type="Gramene" id="OE9A120467T1">
    <property type="protein sequence ID" value="OE9A120467C1"/>
    <property type="gene ID" value="OE9A120467"/>
</dbReference>
<proteinExistence type="inferred from homology"/>
<accession>A0A8S0SL12</accession>
<feature type="compositionally biased region" description="Basic residues" evidence="3">
    <location>
        <begin position="1"/>
        <end position="14"/>
    </location>
</feature>
<keyword evidence="6" id="KW-1185">Reference proteome</keyword>
<dbReference type="InterPro" id="IPR009072">
    <property type="entry name" value="Histone-fold"/>
</dbReference>
<dbReference type="GO" id="GO:0030527">
    <property type="term" value="F:structural constituent of chromatin"/>
    <property type="evidence" value="ECO:0007669"/>
    <property type="project" value="InterPro"/>
</dbReference>
<dbReference type="GO" id="GO:0000786">
    <property type="term" value="C:nucleosome"/>
    <property type="evidence" value="ECO:0007669"/>
    <property type="project" value="InterPro"/>
</dbReference>
<name>A0A8S0SL12_OLEEU</name>
<dbReference type="GO" id="GO:0046982">
    <property type="term" value="F:protein heterodimerization activity"/>
    <property type="evidence" value="ECO:0007669"/>
    <property type="project" value="InterPro"/>
</dbReference>
<dbReference type="SUPFAM" id="SSF47113">
    <property type="entry name" value="Histone-fold"/>
    <property type="match status" value="1"/>
</dbReference>
<protein>
    <submittedName>
        <fullName evidence="5">Histone H3-like centromeric HTR12</fullName>
    </submittedName>
</protein>
<dbReference type="Pfam" id="PF00125">
    <property type="entry name" value="Histone"/>
    <property type="match status" value="1"/>
</dbReference>
<dbReference type="SMART" id="SM00428">
    <property type="entry name" value="H3"/>
    <property type="match status" value="1"/>
</dbReference>
<feature type="domain" description="Core Histone H2A/H2B/H3" evidence="4">
    <location>
        <begin position="58"/>
        <end position="110"/>
    </location>
</feature>
<dbReference type="GO" id="GO:0003677">
    <property type="term" value="F:DNA binding"/>
    <property type="evidence" value="ECO:0007669"/>
    <property type="project" value="InterPro"/>
</dbReference>
<dbReference type="PROSITE" id="PS00959">
    <property type="entry name" value="HISTONE_H3_2"/>
    <property type="match status" value="1"/>
</dbReference>
<evidence type="ECO:0000256" key="1">
    <source>
        <dbReference type="ARBA" id="ARBA00010343"/>
    </source>
</evidence>
<dbReference type="EMBL" id="CACTIH010005434">
    <property type="protein sequence ID" value="CAA2992319.1"/>
    <property type="molecule type" value="Genomic_DNA"/>
</dbReference>
<dbReference type="Gene3D" id="1.10.20.10">
    <property type="entry name" value="Histone, subunit A"/>
    <property type="match status" value="1"/>
</dbReference>
<dbReference type="PANTHER" id="PTHR11426">
    <property type="entry name" value="HISTONE H3"/>
    <property type="match status" value="1"/>
</dbReference>
<comment type="caution">
    <text evidence="5">The sequence shown here is derived from an EMBL/GenBank/DDBJ whole genome shotgun (WGS) entry which is preliminary data.</text>
</comment>
<dbReference type="OrthoDB" id="842664at2759"/>
<evidence type="ECO:0000313" key="5">
    <source>
        <dbReference type="EMBL" id="CAA2992319.1"/>
    </source>
</evidence>
<keyword evidence="2" id="KW-0007">Acetylation</keyword>
<sequence length="120" mass="13924">MARVKQRARRRATRRNSSAAEATPSTPNHKPSPARSPRTTPQAERDGERQRKKRRNRPGTVALREIRKYQKSFNLLMPAAPFIRLVKEISHFYAPRVARWKAEALVALQEDEYSECLPLF</sequence>
<comment type="similarity">
    <text evidence="1">Belongs to the histone H3 family.</text>
</comment>